<dbReference type="AlphaFoldDB" id="A0A448WT37"/>
<evidence type="ECO:0000313" key="2">
    <source>
        <dbReference type="Proteomes" id="UP000784294"/>
    </source>
</evidence>
<gene>
    <name evidence="1" type="ORF">PXEA_LOCUS13004</name>
</gene>
<accession>A0A448WT37</accession>
<keyword evidence="2" id="KW-1185">Reference proteome</keyword>
<dbReference type="OrthoDB" id="6278451at2759"/>
<sequence>MAINSTVGGRVLFSLKPQIVATRFNRFYWASRQPEQTTAEEWACKTVKKWQQELSQQLTSSNASSDLWPSQLHRMASELPVPLPPPWPLRSFRRSCASLDSANRDTSPDLLDPGYRLLDIVRCPTMIRLLRSLLDIGLTQSSSPSWWSDTLFDFVLHLIGVALYEEKVEALWGIGQLLICAFQLQQQDDD</sequence>
<proteinExistence type="predicted"/>
<reference evidence="1" key="1">
    <citation type="submission" date="2018-11" db="EMBL/GenBank/DDBJ databases">
        <authorList>
            <consortium name="Pathogen Informatics"/>
        </authorList>
    </citation>
    <scope>NUCLEOTIDE SEQUENCE</scope>
</reference>
<name>A0A448WT37_9PLAT</name>
<comment type="caution">
    <text evidence="1">The sequence shown here is derived from an EMBL/GenBank/DDBJ whole genome shotgun (WGS) entry which is preliminary data.</text>
</comment>
<dbReference type="Proteomes" id="UP000784294">
    <property type="component" value="Unassembled WGS sequence"/>
</dbReference>
<protein>
    <submittedName>
        <fullName evidence="1">Uncharacterized protein</fullName>
    </submittedName>
</protein>
<organism evidence="1 2">
    <name type="scientific">Protopolystoma xenopodis</name>
    <dbReference type="NCBI Taxonomy" id="117903"/>
    <lineage>
        <taxon>Eukaryota</taxon>
        <taxon>Metazoa</taxon>
        <taxon>Spiralia</taxon>
        <taxon>Lophotrochozoa</taxon>
        <taxon>Platyhelminthes</taxon>
        <taxon>Monogenea</taxon>
        <taxon>Polyopisthocotylea</taxon>
        <taxon>Polystomatidea</taxon>
        <taxon>Polystomatidae</taxon>
        <taxon>Protopolystoma</taxon>
    </lineage>
</organism>
<evidence type="ECO:0000313" key="1">
    <source>
        <dbReference type="EMBL" id="VEL19564.1"/>
    </source>
</evidence>
<dbReference type="EMBL" id="CAAALY010042139">
    <property type="protein sequence ID" value="VEL19564.1"/>
    <property type="molecule type" value="Genomic_DNA"/>
</dbReference>